<dbReference type="SUPFAM" id="SSF51283">
    <property type="entry name" value="dUTPase-like"/>
    <property type="match status" value="1"/>
</dbReference>
<comment type="similarity">
    <text evidence="4">Belongs to the dCTP deaminase family.</text>
</comment>
<dbReference type="FunFam" id="2.70.40.10:FF:000005">
    <property type="entry name" value="dCTP deaminase, dUMP-forming"/>
    <property type="match status" value="1"/>
</dbReference>
<evidence type="ECO:0000256" key="2">
    <source>
        <dbReference type="ARBA" id="ARBA00022801"/>
    </source>
</evidence>
<dbReference type="InterPro" id="IPR011962">
    <property type="entry name" value="dCTP_deaminase"/>
</dbReference>
<feature type="binding site" evidence="4">
    <location>
        <position position="122"/>
    </location>
    <ligand>
        <name>dCTP</name>
        <dbReference type="ChEBI" id="CHEBI:61481"/>
    </ligand>
</feature>
<feature type="active site" description="Proton donor/acceptor" evidence="4">
    <location>
        <position position="132"/>
    </location>
</feature>
<dbReference type="HAMAP" id="MF_00146">
    <property type="entry name" value="dCTP_deaminase"/>
    <property type="match status" value="1"/>
</dbReference>
<dbReference type="OrthoDB" id="9780956at2"/>
<evidence type="ECO:0000256" key="1">
    <source>
        <dbReference type="ARBA" id="ARBA00022741"/>
    </source>
</evidence>
<evidence type="ECO:0000256" key="3">
    <source>
        <dbReference type="ARBA" id="ARBA00023080"/>
    </source>
</evidence>
<dbReference type="UniPathway" id="UPA00610">
    <property type="reaction ID" value="UER00667"/>
</dbReference>
<sequence length="194" mass="21391">MLLSDRDISARIDAGDDSAVRLDPWEPSMLQPSSVDVRLDRFFRLFDNHKYPVIDPAQEQPDLTRLVEVDGEESFVLHPGEFVLGSTYEQITLPTDIAARVEGKSSLGRLGLLTHATAGFVDPGFSGHVTLELSNVATLPIVLHPGMKIGQLCFFQLSSPADHPYGSDKYGSHYQGQRGPTASRSWSNFHRTAI</sequence>
<protein>
    <recommendedName>
        <fullName evidence="4">dCTP deaminase, dUMP-forming</fullName>
        <ecNumber evidence="4">3.5.4.30</ecNumber>
    </recommendedName>
    <alternativeName>
        <fullName evidence="4">Bifunctional dCTP deaminase:dUTPase</fullName>
    </alternativeName>
    <alternativeName>
        <fullName evidence="4">DCD-DUT</fullName>
    </alternativeName>
</protein>
<dbReference type="Proteomes" id="UP000234206">
    <property type="component" value="Unassembled WGS sequence"/>
</dbReference>
<dbReference type="InterPro" id="IPR036157">
    <property type="entry name" value="dUTPase-like_sf"/>
</dbReference>
<dbReference type="EC" id="3.5.4.30" evidence="4"/>
<feature type="binding site" evidence="4">
    <location>
        <position position="151"/>
    </location>
    <ligand>
        <name>dCTP</name>
        <dbReference type="ChEBI" id="CHEBI:61481"/>
    </ligand>
</feature>
<feature type="binding site" evidence="4">
    <location>
        <position position="165"/>
    </location>
    <ligand>
        <name>dCTP</name>
        <dbReference type="ChEBI" id="CHEBI:61481"/>
    </ligand>
</feature>
<dbReference type="Pfam" id="PF22769">
    <property type="entry name" value="DCD"/>
    <property type="match status" value="1"/>
</dbReference>
<organism evidence="5 6">
    <name type="scientific">Kytococcus schroeteri</name>
    <dbReference type="NCBI Taxonomy" id="138300"/>
    <lineage>
        <taxon>Bacteria</taxon>
        <taxon>Bacillati</taxon>
        <taxon>Actinomycetota</taxon>
        <taxon>Actinomycetes</taxon>
        <taxon>Micrococcales</taxon>
        <taxon>Kytococcaceae</taxon>
        <taxon>Kytococcus</taxon>
    </lineage>
</organism>
<dbReference type="GO" id="GO:0006226">
    <property type="term" value="P:dUMP biosynthetic process"/>
    <property type="evidence" value="ECO:0007669"/>
    <property type="project" value="UniProtKB-UniRule"/>
</dbReference>
<accession>A0A2I1PCY7</accession>
<feature type="binding site" evidence="4">
    <location>
        <begin position="104"/>
        <end position="109"/>
    </location>
    <ligand>
        <name>dCTP</name>
        <dbReference type="ChEBI" id="CHEBI:61481"/>
    </ligand>
</feature>
<gene>
    <name evidence="4" type="primary">dcd</name>
    <name evidence="5" type="ORF">CYJ76_02835</name>
</gene>
<reference evidence="5 6" key="1">
    <citation type="submission" date="2017-12" db="EMBL/GenBank/DDBJ databases">
        <title>Phylogenetic diversity of female urinary microbiome.</title>
        <authorList>
            <person name="Thomas-White K."/>
            <person name="Wolfe A.J."/>
        </authorList>
    </citation>
    <scope>NUCLEOTIDE SEQUENCE [LARGE SCALE GENOMIC DNA]</scope>
    <source>
        <strain evidence="5 6">UMB1298</strain>
    </source>
</reference>
<dbReference type="GO" id="GO:0008829">
    <property type="term" value="F:dCTP deaminase activity"/>
    <property type="evidence" value="ECO:0007669"/>
    <property type="project" value="InterPro"/>
</dbReference>
<dbReference type="Gene3D" id="2.70.40.10">
    <property type="match status" value="1"/>
</dbReference>
<dbReference type="GO" id="GO:0000166">
    <property type="term" value="F:nucleotide binding"/>
    <property type="evidence" value="ECO:0007669"/>
    <property type="project" value="UniProtKB-KW"/>
</dbReference>
<dbReference type="CDD" id="cd07557">
    <property type="entry name" value="trimeric_dUTPase"/>
    <property type="match status" value="1"/>
</dbReference>
<dbReference type="NCBIfam" id="TIGR02274">
    <property type="entry name" value="dCTP_deam"/>
    <property type="match status" value="1"/>
</dbReference>
<comment type="catalytic activity">
    <reaction evidence="4">
        <text>dCTP + 2 H2O = dUMP + NH4(+) + diphosphate</text>
        <dbReference type="Rhea" id="RHEA:19205"/>
        <dbReference type="ChEBI" id="CHEBI:15377"/>
        <dbReference type="ChEBI" id="CHEBI:28938"/>
        <dbReference type="ChEBI" id="CHEBI:33019"/>
        <dbReference type="ChEBI" id="CHEBI:61481"/>
        <dbReference type="ChEBI" id="CHEBI:246422"/>
        <dbReference type="EC" id="3.5.4.30"/>
    </reaction>
</comment>
<keyword evidence="3 4" id="KW-0546">Nucleotide metabolism</keyword>
<dbReference type="EMBL" id="PKIZ01000003">
    <property type="protein sequence ID" value="PKZ42503.1"/>
    <property type="molecule type" value="Genomic_DNA"/>
</dbReference>
<feature type="binding site" evidence="4">
    <location>
        <position position="177"/>
    </location>
    <ligand>
        <name>dCTP</name>
        <dbReference type="ChEBI" id="CHEBI:61481"/>
    </ligand>
</feature>
<feature type="site" description="Important for bifunctional activity" evidence="4">
    <location>
        <begin position="119"/>
        <end position="120"/>
    </location>
</feature>
<dbReference type="PANTHER" id="PTHR42680">
    <property type="entry name" value="DCTP DEAMINASE"/>
    <property type="match status" value="1"/>
</dbReference>
<comment type="caution">
    <text evidence="4">Lacks conserved residue(s) required for the propagation of feature annotation.</text>
</comment>
<dbReference type="AlphaFoldDB" id="A0A2I1PCY7"/>
<comment type="caution">
    <text evidence="5">The sequence shown here is derived from an EMBL/GenBank/DDBJ whole genome shotgun (WGS) entry which is preliminary data.</text>
</comment>
<dbReference type="GO" id="GO:0015949">
    <property type="term" value="P:nucleobase-containing small molecule interconversion"/>
    <property type="evidence" value="ECO:0007669"/>
    <property type="project" value="TreeGrafter"/>
</dbReference>
<keyword evidence="1 4" id="KW-0547">Nucleotide-binding</keyword>
<feature type="binding site" evidence="4">
    <location>
        <begin position="130"/>
        <end position="132"/>
    </location>
    <ligand>
        <name>dCTP</name>
        <dbReference type="ChEBI" id="CHEBI:61481"/>
    </ligand>
</feature>
<evidence type="ECO:0000256" key="4">
    <source>
        <dbReference type="HAMAP-Rule" id="MF_00146"/>
    </source>
</evidence>
<name>A0A2I1PCY7_9MICO</name>
<dbReference type="RefSeq" id="WP_101849195.1">
    <property type="nucleotide sequence ID" value="NZ_PKIZ01000003.1"/>
</dbReference>
<evidence type="ECO:0000313" key="6">
    <source>
        <dbReference type="Proteomes" id="UP000234206"/>
    </source>
</evidence>
<proteinExistence type="inferred from homology"/>
<comment type="subunit">
    <text evidence="4">Homotrimer.</text>
</comment>
<evidence type="ECO:0000313" key="5">
    <source>
        <dbReference type="EMBL" id="PKZ42503.1"/>
    </source>
</evidence>
<dbReference type="PANTHER" id="PTHR42680:SF3">
    <property type="entry name" value="DCTP DEAMINASE"/>
    <property type="match status" value="1"/>
</dbReference>
<comment type="function">
    <text evidence="4">Bifunctional enzyme that catalyzes both the deamination of dCTP to dUTP and the hydrolysis of dUTP to dUMP without releasing the toxic dUTP intermediate.</text>
</comment>
<dbReference type="InterPro" id="IPR033704">
    <property type="entry name" value="dUTPase_trimeric"/>
</dbReference>
<dbReference type="GO" id="GO:0033973">
    <property type="term" value="F:dCTP deaminase (dUMP-forming) activity"/>
    <property type="evidence" value="ECO:0007669"/>
    <property type="project" value="UniProtKB-UniRule"/>
</dbReference>
<keyword evidence="6" id="KW-1185">Reference proteome</keyword>
<keyword evidence="2 4" id="KW-0378">Hydrolase</keyword>
<dbReference type="GO" id="GO:0006229">
    <property type="term" value="P:dUTP biosynthetic process"/>
    <property type="evidence" value="ECO:0007669"/>
    <property type="project" value="InterPro"/>
</dbReference>
<comment type="pathway">
    <text evidence="4">Pyrimidine metabolism; dUMP biosynthesis; dUMP from dCTP: step 1/1.</text>
</comment>